<name>A0A6N6VKQ6_9HYPH</name>
<dbReference type="InterPro" id="IPR031165">
    <property type="entry name" value="GNAT_YJDJ"/>
</dbReference>
<evidence type="ECO:0000313" key="3">
    <source>
        <dbReference type="Proteomes" id="UP000468901"/>
    </source>
</evidence>
<dbReference type="InterPro" id="IPR045057">
    <property type="entry name" value="Gcn5-rel_NAT"/>
</dbReference>
<dbReference type="Proteomes" id="UP000468901">
    <property type="component" value="Unassembled WGS sequence"/>
</dbReference>
<dbReference type="PANTHER" id="PTHR31435:SF10">
    <property type="entry name" value="BSR4717 PROTEIN"/>
    <property type="match status" value="1"/>
</dbReference>
<dbReference type="EMBL" id="WESC01000004">
    <property type="protein sequence ID" value="KAB7741115.1"/>
    <property type="molecule type" value="Genomic_DNA"/>
</dbReference>
<keyword evidence="2" id="KW-0808">Transferase</keyword>
<accession>A0A6N6VKQ6</accession>
<evidence type="ECO:0000313" key="2">
    <source>
        <dbReference type="EMBL" id="KAB7741115.1"/>
    </source>
</evidence>
<dbReference type="RefSeq" id="WP_152215089.1">
    <property type="nucleotide sequence ID" value="NZ_JBAQYD010000349.1"/>
</dbReference>
<organism evidence="2 3">
    <name type="scientific">Parvibaculum sedimenti</name>
    <dbReference type="NCBI Taxonomy" id="2608632"/>
    <lineage>
        <taxon>Bacteria</taxon>
        <taxon>Pseudomonadati</taxon>
        <taxon>Pseudomonadota</taxon>
        <taxon>Alphaproteobacteria</taxon>
        <taxon>Hyphomicrobiales</taxon>
        <taxon>Parvibaculaceae</taxon>
        <taxon>Parvibaculum</taxon>
    </lineage>
</organism>
<dbReference type="Gene3D" id="3.40.630.30">
    <property type="match status" value="1"/>
</dbReference>
<sequence length="91" mass="10213">MSEDVTDNRARNRFELIVEGITAHIDYERKPDRIVLIHTIVPDALGGKGVGSRLVKGALEMIRTEGLKLVPQCPFVAAYIEKHPEYRDLVA</sequence>
<dbReference type="PANTHER" id="PTHR31435">
    <property type="entry name" value="PROTEIN NATD1"/>
    <property type="match status" value="1"/>
</dbReference>
<dbReference type="GO" id="GO:0016740">
    <property type="term" value="F:transferase activity"/>
    <property type="evidence" value="ECO:0007669"/>
    <property type="project" value="UniProtKB-KW"/>
</dbReference>
<protein>
    <submittedName>
        <fullName evidence="2">N-acetyltransferase</fullName>
    </submittedName>
</protein>
<gene>
    <name evidence="2" type="ORF">F2P47_05020</name>
</gene>
<dbReference type="AlphaFoldDB" id="A0A6N6VKQ6"/>
<keyword evidence="3" id="KW-1185">Reference proteome</keyword>
<dbReference type="Pfam" id="PF14542">
    <property type="entry name" value="Acetyltransf_CG"/>
    <property type="match status" value="1"/>
</dbReference>
<proteinExistence type="predicted"/>
<feature type="domain" description="N-acetyltransferase" evidence="1">
    <location>
        <begin position="6"/>
        <end position="91"/>
    </location>
</feature>
<reference evidence="2 3" key="1">
    <citation type="submission" date="2019-09" db="EMBL/GenBank/DDBJ databases">
        <title>Parvibaculum sedimenti sp. nov., isolated from sediment.</title>
        <authorList>
            <person name="Wang Y."/>
        </authorList>
    </citation>
    <scope>NUCLEOTIDE SEQUENCE [LARGE SCALE GENOMIC DNA]</scope>
    <source>
        <strain evidence="2 3">HXT-9</strain>
    </source>
</reference>
<dbReference type="SUPFAM" id="SSF55729">
    <property type="entry name" value="Acyl-CoA N-acyltransferases (Nat)"/>
    <property type="match status" value="1"/>
</dbReference>
<dbReference type="InterPro" id="IPR016181">
    <property type="entry name" value="Acyl_CoA_acyltransferase"/>
</dbReference>
<comment type="caution">
    <text evidence="2">The sequence shown here is derived from an EMBL/GenBank/DDBJ whole genome shotgun (WGS) entry which is preliminary data.</text>
</comment>
<evidence type="ECO:0000259" key="1">
    <source>
        <dbReference type="PROSITE" id="PS51729"/>
    </source>
</evidence>
<dbReference type="PROSITE" id="PS51729">
    <property type="entry name" value="GNAT_YJDJ"/>
    <property type="match status" value="1"/>
</dbReference>